<accession>A0ABV6QKF3</accession>
<proteinExistence type="predicted"/>
<dbReference type="Proteomes" id="UP001589890">
    <property type="component" value="Unassembled WGS sequence"/>
</dbReference>
<organism evidence="2 3">
    <name type="scientific">Kribbella deserti</name>
    <dbReference type="NCBI Taxonomy" id="1926257"/>
    <lineage>
        <taxon>Bacteria</taxon>
        <taxon>Bacillati</taxon>
        <taxon>Actinomycetota</taxon>
        <taxon>Actinomycetes</taxon>
        <taxon>Propionibacteriales</taxon>
        <taxon>Kribbellaceae</taxon>
        <taxon>Kribbella</taxon>
    </lineage>
</organism>
<reference evidence="2 3" key="1">
    <citation type="submission" date="2024-09" db="EMBL/GenBank/DDBJ databases">
        <authorList>
            <person name="Sun Q."/>
            <person name="Mori K."/>
        </authorList>
    </citation>
    <scope>NUCLEOTIDE SEQUENCE [LARGE SCALE GENOMIC DNA]</scope>
    <source>
        <strain evidence="2 3">CGMCC 1.15906</strain>
    </source>
</reference>
<protein>
    <submittedName>
        <fullName evidence="2">Uncharacterized protein</fullName>
    </submittedName>
</protein>
<evidence type="ECO:0000313" key="3">
    <source>
        <dbReference type="Proteomes" id="UP001589890"/>
    </source>
</evidence>
<feature type="region of interest" description="Disordered" evidence="1">
    <location>
        <begin position="169"/>
        <end position="200"/>
    </location>
</feature>
<gene>
    <name evidence="2" type="ORF">ACFFGN_13675</name>
</gene>
<evidence type="ECO:0000313" key="2">
    <source>
        <dbReference type="EMBL" id="MFC0625122.1"/>
    </source>
</evidence>
<evidence type="ECO:0000256" key="1">
    <source>
        <dbReference type="SAM" id="MobiDB-lite"/>
    </source>
</evidence>
<dbReference type="EMBL" id="JBHLTC010000018">
    <property type="protein sequence ID" value="MFC0625122.1"/>
    <property type="molecule type" value="Genomic_DNA"/>
</dbReference>
<sequence length="489" mass="52430">MNELTRTVLEDFASWVESSGRRPVDLNVVADLCDVKAILLDQAMIEAGVLTEPDPRFWLGAATEELLRCGLYMVAVEGDWLHAVRRAMPLFFDYLATLDTAVVTGEELAGARAGFAAAFPADLHPKHPSAAALLGRLLVNAPDRYDDAETLSWAELEALAGPTLAPATLKTSHAHESKPSESNPGQGNVGARVPASELLGPATPVPVPSVLARLAEESDLMAQFIAVAREAASTGQRPDGVEDWIWRQVVVQALVGDPRLLAGQPFPGPSLRQWDSGRPELRVRVWSRAFQCMAFQPAPGLSDEAYPATTNALLNTLIAARADGRARIQDATGMPYEGMDPARLRLLVDRLQALGAVTVDDDTLTLTTLGYAGLPQLADWTGGSPPGALLIPSWSDTLVQADVVAVLNAVADKRASIDAPQTFPEVWLAHANPPQLADRLIDAMPWLTDPARDLAWTMLRTIGEPAAPAIRGCLDTWLGQEARAWLAAG</sequence>
<name>A0ABV6QKF3_9ACTN</name>
<dbReference type="RefSeq" id="WP_380047212.1">
    <property type="nucleotide sequence ID" value="NZ_JBHLTC010000018.1"/>
</dbReference>
<comment type="caution">
    <text evidence="2">The sequence shown here is derived from an EMBL/GenBank/DDBJ whole genome shotgun (WGS) entry which is preliminary data.</text>
</comment>
<keyword evidence="3" id="KW-1185">Reference proteome</keyword>